<sequence>KFLKIHCLQTGLWAVGRCIPILCEPLPIILQGMYNCTRGLEVDSKCTLYCTSYTVTTVCSKDGTWTEKLSLCEGLTGTCPPPPEINDIYYTCENGNLIGENCTASCVYPPNDPVILPDNMTADSVEHWMNPTKVQSIMCTGTLKWYPDPAILHCIPSCEPFQADGWCDTINNRAYCQYDGGDCCASTLSSHKGQVVPFGAECEEDECTC</sequence>
<gene>
    <name evidence="5" type="ORF">SPARVUS_LOCUS8708362</name>
</gene>
<keyword evidence="3" id="KW-0325">Glycoprotein</keyword>
<reference evidence="5" key="1">
    <citation type="submission" date="2023-05" db="EMBL/GenBank/DDBJ databases">
        <authorList>
            <person name="Stuckert A."/>
        </authorList>
    </citation>
    <scope>NUCLEOTIDE SEQUENCE</scope>
</reference>
<evidence type="ECO:0000256" key="3">
    <source>
        <dbReference type="ARBA" id="ARBA00023180"/>
    </source>
</evidence>
<protein>
    <recommendedName>
        <fullName evidence="4">LNR domain-containing protein</fullName>
    </recommendedName>
</protein>
<dbReference type="InterPro" id="IPR043543">
    <property type="entry name" value="PAPPA/PAPPA2"/>
</dbReference>
<name>A0ABN9DXV1_9NEOB</name>
<dbReference type="InterPro" id="IPR035976">
    <property type="entry name" value="Sushi/SCR/CCP_sf"/>
</dbReference>
<dbReference type="SMART" id="SM00004">
    <property type="entry name" value="NL"/>
    <property type="match status" value="1"/>
</dbReference>
<evidence type="ECO:0000313" key="6">
    <source>
        <dbReference type="Proteomes" id="UP001162483"/>
    </source>
</evidence>
<feature type="non-terminal residue" evidence="5">
    <location>
        <position position="209"/>
    </location>
</feature>
<dbReference type="SUPFAM" id="SSF57535">
    <property type="entry name" value="Complement control module/SCR domain"/>
    <property type="match status" value="1"/>
</dbReference>
<accession>A0ABN9DXV1</accession>
<evidence type="ECO:0000313" key="5">
    <source>
        <dbReference type="EMBL" id="CAI9577359.1"/>
    </source>
</evidence>
<comment type="caution">
    <text evidence="5">The sequence shown here is derived from an EMBL/GenBank/DDBJ whole genome shotgun (WGS) entry which is preliminary data.</text>
</comment>
<evidence type="ECO:0000259" key="4">
    <source>
        <dbReference type="SMART" id="SM00004"/>
    </source>
</evidence>
<feature type="domain" description="LNR" evidence="4">
    <location>
        <begin position="147"/>
        <end position="184"/>
    </location>
</feature>
<keyword evidence="6" id="KW-1185">Reference proteome</keyword>
<evidence type="ECO:0000256" key="1">
    <source>
        <dbReference type="ARBA" id="ARBA00022737"/>
    </source>
</evidence>
<dbReference type="PANTHER" id="PTHR46130:SF1">
    <property type="entry name" value="PAPPALYSIN-2"/>
    <property type="match status" value="1"/>
</dbReference>
<dbReference type="EMBL" id="CATNWA010014913">
    <property type="protein sequence ID" value="CAI9577359.1"/>
    <property type="molecule type" value="Genomic_DNA"/>
</dbReference>
<evidence type="ECO:0000256" key="2">
    <source>
        <dbReference type="ARBA" id="ARBA00023157"/>
    </source>
</evidence>
<dbReference type="InterPro" id="IPR000800">
    <property type="entry name" value="Notch_dom"/>
</dbReference>
<dbReference type="Proteomes" id="UP001162483">
    <property type="component" value="Unassembled WGS sequence"/>
</dbReference>
<keyword evidence="2" id="KW-1015">Disulfide bond</keyword>
<feature type="non-terminal residue" evidence="5">
    <location>
        <position position="1"/>
    </location>
</feature>
<keyword evidence="1" id="KW-0677">Repeat</keyword>
<dbReference type="PANTHER" id="PTHR46130">
    <property type="entry name" value="LAMGL DOMAIN-CONTAINING PROTEIN"/>
    <property type="match status" value="1"/>
</dbReference>
<organism evidence="5 6">
    <name type="scientific">Staurois parvus</name>
    <dbReference type="NCBI Taxonomy" id="386267"/>
    <lineage>
        <taxon>Eukaryota</taxon>
        <taxon>Metazoa</taxon>
        <taxon>Chordata</taxon>
        <taxon>Craniata</taxon>
        <taxon>Vertebrata</taxon>
        <taxon>Euteleostomi</taxon>
        <taxon>Amphibia</taxon>
        <taxon>Batrachia</taxon>
        <taxon>Anura</taxon>
        <taxon>Neobatrachia</taxon>
        <taxon>Ranoidea</taxon>
        <taxon>Ranidae</taxon>
        <taxon>Staurois</taxon>
    </lineage>
</organism>
<proteinExistence type="predicted"/>